<keyword evidence="1" id="KW-1133">Transmembrane helix</keyword>
<keyword evidence="3" id="KW-1185">Reference proteome</keyword>
<sequence>MELINAVGPGLVALGVLGLPVLAVVRWRCWSLWVVGLYLLSVVLLVVWTAKSVVIADSSDNHPPAWPALPWMLAAVVAAGLTVAVLQTSRGRERTSSSAG</sequence>
<dbReference type="EMBL" id="JACCBB010000001">
    <property type="protein sequence ID" value="NYD24688.1"/>
    <property type="molecule type" value="Genomic_DNA"/>
</dbReference>
<protein>
    <submittedName>
        <fullName evidence="2">Uncharacterized protein</fullName>
    </submittedName>
</protein>
<feature type="transmembrane region" description="Helical" evidence="1">
    <location>
        <begin position="32"/>
        <end position="56"/>
    </location>
</feature>
<feature type="transmembrane region" description="Helical" evidence="1">
    <location>
        <begin position="6"/>
        <end position="25"/>
    </location>
</feature>
<dbReference type="Proteomes" id="UP000521922">
    <property type="component" value="Unassembled WGS sequence"/>
</dbReference>
<dbReference type="RefSeq" id="WP_179755248.1">
    <property type="nucleotide sequence ID" value="NZ_BAAAGN010000013.1"/>
</dbReference>
<dbReference type="AlphaFoldDB" id="A0A7Y9DQ82"/>
<name>A0A7Y9DQ82_9ACTN</name>
<reference evidence="2 3" key="1">
    <citation type="submission" date="2020-07" db="EMBL/GenBank/DDBJ databases">
        <title>Sequencing the genomes of 1000 actinobacteria strains.</title>
        <authorList>
            <person name="Klenk H.-P."/>
        </authorList>
    </citation>
    <scope>NUCLEOTIDE SEQUENCE [LARGE SCALE GENOMIC DNA]</scope>
    <source>
        <strain evidence="2 3">DSM 7487</strain>
    </source>
</reference>
<comment type="caution">
    <text evidence="2">The sequence shown here is derived from an EMBL/GenBank/DDBJ whole genome shotgun (WGS) entry which is preliminary data.</text>
</comment>
<feature type="transmembrane region" description="Helical" evidence="1">
    <location>
        <begin position="68"/>
        <end position="86"/>
    </location>
</feature>
<keyword evidence="1" id="KW-0812">Transmembrane</keyword>
<evidence type="ECO:0000313" key="3">
    <source>
        <dbReference type="Proteomes" id="UP000521922"/>
    </source>
</evidence>
<accession>A0A7Y9DQ82</accession>
<evidence type="ECO:0000256" key="1">
    <source>
        <dbReference type="SAM" id="Phobius"/>
    </source>
</evidence>
<gene>
    <name evidence="2" type="ORF">BJ968_004228</name>
</gene>
<proteinExistence type="predicted"/>
<keyword evidence="1" id="KW-0472">Membrane</keyword>
<evidence type="ECO:0000313" key="2">
    <source>
        <dbReference type="EMBL" id="NYD24688.1"/>
    </source>
</evidence>
<organism evidence="2 3">
    <name type="scientific">Kineococcus aurantiacus</name>
    <dbReference type="NCBI Taxonomy" id="37633"/>
    <lineage>
        <taxon>Bacteria</taxon>
        <taxon>Bacillati</taxon>
        <taxon>Actinomycetota</taxon>
        <taxon>Actinomycetes</taxon>
        <taxon>Kineosporiales</taxon>
        <taxon>Kineosporiaceae</taxon>
        <taxon>Kineococcus</taxon>
    </lineage>
</organism>